<dbReference type="SUPFAM" id="SSF52540">
    <property type="entry name" value="P-loop containing nucleoside triphosphate hydrolases"/>
    <property type="match status" value="1"/>
</dbReference>
<dbReference type="EMBL" id="CP000529">
    <property type="protein sequence ID" value="ABM38054.1"/>
    <property type="molecule type" value="Genomic_DNA"/>
</dbReference>
<protein>
    <submittedName>
        <fullName evidence="1">Uncharacterized protein</fullName>
    </submittedName>
</protein>
<dbReference type="Pfam" id="PF13604">
    <property type="entry name" value="AAA_30"/>
    <property type="match status" value="1"/>
</dbReference>
<dbReference type="AlphaFoldDB" id="A1VQX6"/>
<sequence length="324" mass="35781">MRDGIWYYASGLAMKQSPFSQARRNRYALVEKLRHRLGKDTVESLMVTHAAWFPDVVWRAALPGMEAPSRAFLLDRSSLAEPELALLRLFREAAPEPQVWTRAQQQALKELLAPDCHLLVPLANKVDDAVDALYRATEQQIAVLRMLRSQSRLLVEGGAGSGKTVLACALAREHAALGKSVLLTCYNLLLAQHLAETLADVPGITVLPFHELVRRTAIASGLGYEVPKNSEARARFFKEDSADLLLSAAEAGTTRFDTLIVDEAADFFTHLVDSFGGLGPPEFQLVLFLRPPAVDLSDKRKLGTTLSGCADEPGYQFAQHPRHW</sequence>
<dbReference type="STRING" id="365044.Pnap_2752"/>
<gene>
    <name evidence="1" type="ordered locus">Pnap_2752</name>
</gene>
<evidence type="ECO:0000313" key="1">
    <source>
        <dbReference type="EMBL" id="ABM38054.1"/>
    </source>
</evidence>
<name>A1VQX6_POLNA</name>
<proteinExistence type="predicted"/>
<dbReference type="HOGENOM" id="CLU_857531_0_0_4"/>
<dbReference type="Gene3D" id="3.40.50.300">
    <property type="entry name" value="P-loop containing nucleotide triphosphate hydrolases"/>
    <property type="match status" value="1"/>
</dbReference>
<accession>A1VQX6</accession>
<dbReference type="eggNOG" id="COG0210">
    <property type="taxonomic scope" value="Bacteria"/>
</dbReference>
<evidence type="ECO:0000313" key="2">
    <source>
        <dbReference type="Proteomes" id="UP000000644"/>
    </source>
</evidence>
<dbReference type="Proteomes" id="UP000000644">
    <property type="component" value="Chromosome"/>
</dbReference>
<organism evidence="1 2">
    <name type="scientific">Polaromonas naphthalenivorans (strain CJ2)</name>
    <dbReference type="NCBI Taxonomy" id="365044"/>
    <lineage>
        <taxon>Bacteria</taxon>
        <taxon>Pseudomonadati</taxon>
        <taxon>Pseudomonadota</taxon>
        <taxon>Betaproteobacteria</taxon>
        <taxon>Burkholderiales</taxon>
        <taxon>Comamonadaceae</taxon>
        <taxon>Polaromonas</taxon>
    </lineage>
</organism>
<reference evidence="2" key="1">
    <citation type="journal article" date="2009" name="Environ. Microbiol.">
        <title>The genome of Polaromonas naphthalenivorans strain CJ2, isolated from coal tar-contaminated sediment, reveals physiological and metabolic versatility and evolution through extensive horizontal gene transfer.</title>
        <authorList>
            <person name="Yagi J.M."/>
            <person name="Sims D."/>
            <person name="Brettin T."/>
            <person name="Bruce D."/>
            <person name="Madsen E.L."/>
        </authorList>
    </citation>
    <scope>NUCLEOTIDE SEQUENCE [LARGE SCALE GENOMIC DNA]</scope>
    <source>
        <strain evidence="2">CJ2</strain>
    </source>
</reference>
<keyword evidence="2" id="KW-1185">Reference proteome</keyword>
<dbReference type="InterPro" id="IPR027417">
    <property type="entry name" value="P-loop_NTPase"/>
</dbReference>
<dbReference type="KEGG" id="pna:Pnap_2752"/>